<dbReference type="EMBL" id="AMCI01004948">
    <property type="protein sequence ID" value="EJW97090.1"/>
    <property type="molecule type" value="Genomic_DNA"/>
</dbReference>
<comment type="caution">
    <text evidence="1">The sequence shown here is derived from an EMBL/GenBank/DDBJ whole genome shotgun (WGS) entry which is preliminary data.</text>
</comment>
<protein>
    <submittedName>
        <fullName evidence="1">Uncharacterized protein</fullName>
    </submittedName>
</protein>
<proteinExistence type="predicted"/>
<organism evidence="1">
    <name type="scientific">gut metagenome</name>
    <dbReference type="NCBI Taxonomy" id="749906"/>
    <lineage>
        <taxon>unclassified sequences</taxon>
        <taxon>metagenomes</taxon>
        <taxon>organismal metagenomes</taxon>
    </lineage>
</organism>
<name>J9CB30_9ZZZZ</name>
<evidence type="ECO:0000313" key="1">
    <source>
        <dbReference type="EMBL" id="EJW97090.1"/>
    </source>
</evidence>
<feature type="non-terminal residue" evidence="1">
    <location>
        <position position="1"/>
    </location>
</feature>
<accession>J9CB30</accession>
<sequence length="43" mass="4924">TMHKELAMMLKAVGYQGFVSVEMRTASLRELQNCLEYVVEVFA</sequence>
<gene>
    <name evidence="1" type="ORF">EVA_14803</name>
</gene>
<reference evidence="1" key="1">
    <citation type="journal article" date="2012" name="PLoS ONE">
        <title>Gene sets for utilization of primary and secondary nutrition supplies in the distal gut of endangered iberian lynx.</title>
        <authorList>
            <person name="Alcaide M."/>
            <person name="Messina E."/>
            <person name="Richter M."/>
            <person name="Bargiela R."/>
            <person name="Peplies J."/>
            <person name="Huws S.A."/>
            <person name="Newbold C.J."/>
            <person name="Golyshin P.N."/>
            <person name="Simon M.A."/>
            <person name="Lopez G."/>
            <person name="Yakimov M.M."/>
            <person name="Ferrer M."/>
        </authorList>
    </citation>
    <scope>NUCLEOTIDE SEQUENCE</scope>
</reference>
<dbReference type="AlphaFoldDB" id="J9CB30"/>